<reference evidence="3 4" key="1">
    <citation type="submission" date="2014-09" db="EMBL/GenBank/DDBJ databases">
        <title>Draft genome of Bradyrhizobium japonicum Is-34.</title>
        <authorList>
            <person name="Tsurumaru H."/>
            <person name="Yamakawa T."/>
            <person name="Hashimoto S."/>
            <person name="Okizaki K."/>
            <person name="Kanesaki Y."/>
            <person name="Yoshikawa H."/>
            <person name="Yajima S."/>
        </authorList>
    </citation>
    <scope>NUCLEOTIDE SEQUENCE [LARGE SCALE GENOMIC DNA]</scope>
    <source>
        <strain evidence="3 4">Is-34</strain>
    </source>
</reference>
<keyword evidence="2" id="KW-1133">Transmembrane helix</keyword>
<protein>
    <recommendedName>
        <fullName evidence="5">DUF4760 domain-containing protein</fullName>
    </recommendedName>
</protein>
<evidence type="ECO:0000313" key="4">
    <source>
        <dbReference type="Proteomes" id="UP000030377"/>
    </source>
</evidence>
<dbReference type="RefSeq" id="WP_041955786.1">
    <property type="nucleotide sequence ID" value="NZ_JRPN01000014.1"/>
</dbReference>
<comment type="caution">
    <text evidence="3">The sequence shown here is derived from an EMBL/GenBank/DDBJ whole genome shotgun (WGS) entry which is preliminary data.</text>
</comment>
<proteinExistence type="predicted"/>
<accession>A0A0A3Y010</accession>
<organism evidence="3 4">
    <name type="scientific">Bradyrhizobium japonicum</name>
    <dbReference type="NCBI Taxonomy" id="375"/>
    <lineage>
        <taxon>Bacteria</taxon>
        <taxon>Pseudomonadati</taxon>
        <taxon>Pseudomonadota</taxon>
        <taxon>Alphaproteobacteria</taxon>
        <taxon>Hyphomicrobiales</taxon>
        <taxon>Nitrobacteraceae</taxon>
        <taxon>Bradyrhizobium</taxon>
    </lineage>
</organism>
<dbReference type="EMBL" id="JRPN01000014">
    <property type="protein sequence ID" value="KGT78919.1"/>
    <property type="molecule type" value="Genomic_DNA"/>
</dbReference>
<sequence>MQQIPGWLSTALIGAVIAALGYVSKLAIESALQWRAARIARRAQLVHLLSLLLATRKAFIIQNALARRLCDEITRAHPELDGSYDNVLAHGYPSLDDRQKLEHGVIRNYTSNCLYPLNLQIIDWLSKDDYFKGGGRQQQAKELSVRLQTLFAHLVLWRAKYEFWIPSRPERAIVYMADEDAHGISFPTGIEDLISRVADDMIGSPGEAASWEEPVRSSTASAGE</sequence>
<evidence type="ECO:0000256" key="2">
    <source>
        <dbReference type="SAM" id="Phobius"/>
    </source>
</evidence>
<dbReference type="Proteomes" id="UP000030377">
    <property type="component" value="Unassembled WGS sequence"/>
</dbReference>
<feature type="transmembrane region" description="Helical" evidence="2">
    <location>
        <begin position="6"/>
        <end position="24"/>
    </location>
</feature>
<keyword evidence="2" id="KW-0812">Transmembrane</keyword>
<dbReference type="AlphaFoldDB" id="A0A0A3Y010"/>
<evidence type="ECO:0008006" key="5">
    <source>
        <dbReference type="Google" id="ProtNLM"/>
    </source>
</evidence>
<evidence type="ECO:0000256" key="1">
    <source>
        <dbReference type="SAM" id="MobiDB-lite"/>
    </source>
</evidence>
<name>A0A0A3Y010_BRAJP</name>
<gene>
    <name evidence="3" type="ORF">MA20_16275</name>
</gene>
<evidence type="ECO:0000313" key="3">
    <source>
        <dbReference type="EMBL" id="KGT78919.1"/>
    </source>
</evidence>
<feature type="region of interest" description="Disordered" evidence="1">
    <location>
        <begin position="205"/>
        <end position="224"/>
    </location>
</feature>
<keyword evidence="2" id="KW-0472">Membrane</keyword>